<evidence type="ECO:0000313" key="1">
    <source>
        <dbReference type="EMBL" id="MBB6430553.1"/>
    </source>
</evidence>
<name>A0A7X0H781_9BACT</name>
<gene>
    <name evidence="1" type="ORF">HNQ40_002359</name>
</gene>
<dbReference type="NCBIfam" id="NF038001">
    <property type="entry name" value="HYExAFE"/>
    <property type="match status" value="1"/>
</dbReference>
<dbReference type="EMBL" id="JACHGY010000001">
    <property type="protein sequence ID" value="MBB6430553.1"/>
    <property type="molecule type" value="Genomic_DNA"/>
</dbReference>
<reference evidence="1 2" key="1">
    <citation type="submission" date="2020-08" db="EMBL/GenBank/DDBJ databases">
        <title>Genomic Encyclopedia of Type Strains, Phase IV (KMG-IV): sequencing the most valuable type-strain genomes for metagenomic binning, comparative biology and taxonomic classification.</title>
        <authorList>
            <person name="Goeker M."/>
        </authorList>
    </citation>
    <scope>NUCLEOTIDE SEQUENCE [LARGE SCALE GENOMIC DNA]</scope>
    <source>
        <strain evidence="1 2">DSM 103725</strain>
    </source>
</reference>
<comment type="caution">
    <text evidence="1">The sequence shown here is derived from an EMBL/GenBank/DDBJ whole genome shotgun (WGS) entry which is preliminary data.</text>
</comment>
<evidence type="ECO:0000313" key="2">
    <source>
        <dbReference type="Proteomes" id="UP000541810"/>
    </source>
</evidence>
<organism evidence="1 2">
    <name type="scientific">Algisphaera agarilytica</name>
    <dbReference type="NCBI Taxonomy" id="1385975"/>
    <lineage>
        <taxon>Bacteria</taxon>
        <taxon>Pseudomonadati</taxon>
        <taxon>Planctomycetota</taxon>
        <taxon>Phycisphaerae</taxon>
        <taxon>Phycisphaerales</taxon>
        <taxon>Phycisphaeraceae</taxon>
        <taxon>Algisphaera</taxon>
    </lineage>
</organism>
<protein>
    <submittedName>
        <fullName evidence="1">Uncharacterized protein</fullName>
    </submittedName>
</protein>
<dbReference type="RefSeq" id="WP_184678061.1">
    <property type="nucleotide sequence ID" value="NZ_JACHGY010000001.1"/>
</dbReference>
<accession>A0A7X0H781</accession>
<dbReference type="AlphaFoldDB" id="A0A7X0H781"/>
<sequence length="172" mass="19626">MAQRRFHYEQAFEHYLRANGIAYVAVDEAKRALHGKDGIAGAKKLKSFDFVVYSESDSNLLIDVKGRKHSGKTGKSLQNWVTRDDVSCMKTWSGIFGDGFEPAFAFLFWCDAQPPDALFLEVFEYNEKWYAVLAVRLSDYEKHMRDRSAKWDTVSLPAAAFNEVSVQLKSLL</sequence>
<keyword evidence="2" id="KW-1185">Reference proteome</keyword>
<dbReference type="Proteomes" id="UP000541810">
    <property type="component" value="Unassembled WGS sequence"/>
</dbReference>
<dbReference type="InterPro" id="IPR049797">
    <property type="entry name" value="HYExAFE"/>
</dbReference>
<proteinExistence type="predicted"/>